<accession>W9Z176</accession>
<evidence type="ECO:0000313" key="1">
    <source>
        <dbReference type="EMBL" id="EXK25514.1"/>
    </source>
</evidence>
<dbReference type="HOGENOM" id="CLU_2794074_0_0_1"/>
<proteinExistence type="predicted"/>
<dbReference type="AlphaFoldDB" id="W9Z176"/>
<name>W9Z176_FUSOX</name>
<organism evidence="1">
    <name type="scientific">Fusarium oxysporum f. sp. melonis 26406</name>
    <dbReference type="NCBI Taxonomy" id="1089452"/>
    <lineage>
        <taxon>Eukaryota</taxon>
        <taxon>Fungi</taxon>
        <taxon>Dikarya</taxon>
        <taxon>Ascomycota</taxon>
        <taxon>Pezizomycotina</taxon>
        <taxon>Sordariomycetes</taxon>
        <taxon>Hypocreomycetidae</taxon>
        <taxon>Hypocreales</taxon>
        <taxon>Nectriaceae</taxon>
        <taxon>Fusarium</taxon>
        <taxon>Fusarium oxysporum species complex</taxon>
    </lineage>
</organism>
<reference evidence="1" key="1">
    <citation type="submission" date="2012-04" db="EMBL/GenBank/DDBJ databases">
        <title>The Genome Sequence of Fusarium oxysporum melonis.</title>
        <authorList>
            <consortium name="The Broad Institute Genome Sequencing Platform"/>
            <person name="Ma L.-J."/>
            <person name="Gale L.R."/>
            <person name="Schwartz D.C."/>
            <person name="Zhou S."/>
            <person name="Corby-Kistler H."/>
            <person name="Young S.K."/>
            <person name="Zeng Q."/>
            <person name="Gargeya S."/>
            <person name="Fitzgerald M."/>
            <person name="Haas B."/>
            <person name="Abouelleil A."/>
            <person name="Alvarado L."/>
            <person name="Arachchi H.M."/>
            <person name="Berlin A."/>
            <person name="Brown A."/>
            <person name="Chapman S.B."/>
            <person name="Chen Z."/>
            <person name="Dunbar C."/>
            <person name="Freedman E."/>
            <person name="Gearin G."/>
            <person name="Goldberg J."/>
            <person name="Griggs A."/>
            <person name="Gujja S."/>
            <person name="Heiman D."/>
            <person name="Howarth C."/>
            <person name="Larson L."/>
            <person name="Lui A."/>
            <person name="MacDonald P.J.P."/>
            <person name="Montmayeur A."/>
            <person name="Murphy C."/>
            <person name="Neiman D."/>
            <person name="Pearson M."/>
            <person name="Priest M."/>
            <person name="Roberts A."/>
            <person name="Saif S."/>
            <person name="Shea T."/>
            <person name="Shenoy N."/>
            <person name="Sisk P."/>
            <person name="Stolte C."/>
            <person name="Sykes S."/>
            <person name="Wortman J."/>
            <person name="Nusbaum C."/>
            <person name="Birren B."/>
        </authorList>
    </citation>
    <scope>NUCLEOTIDE SEQUENCE</scope>
    <source>
        <strain evidence="1">26406</strain>
    </source>
</reference>
<dbReference type="EMBL" id="JH659397">
    <property type="protein sequence ID" value="EXK25514.1"/>
    <property type="molecule type" value="Genomic_DNA"/>
</dbReference>
<sequence length="68" mass="7539">MTCYKYQIVPLLHENLEPKTLTNYPTLQSQMTSPSRKAPMVIGLCISGTLESSAGWILSSFCFSACYS</sequence>
<dbReference type="Proteomes" id="UP000030703">
    <property type="component" value="Unassembled WGS sequence"/>
</dbReference>
<dbReference type="VEuPathDB" id="FungiDB:FOMG_17816"/>
<gene>
    <name evidence="1" type="ORF">FOMG_17816</name>
</gene>
<protein>
    <submittedName>
        <fullName evidence="1">Uncharacterized protein</fullName>
    </submittedName>
</protein>
<reference evidence="1" key="2">
    <citation type="submission" date="2012-05" db="EMBL/GenBank/DDBJ databases">
        <title>Annotation of the Genome Sequence of Fusarium oxysporum f. sp. melonis 26406.</title>
        <authorList>
            <consortium name="The Broad Institute Genomics Platform"/>
            <person name="Ma L.-J."/>
            <person name="Corby-Kistler H."/>
            <person name="Broz K."/>
            <person name="Gale L.R."/>
            <person name="Jonkers W."/>
            <person name="O'Donnell K."/>
            <person name="Ploetz R."/>
            <person name="Steinberg C."/>
            <person name="Schwartz D.C."/>
            <person name="VanEtten H."/>
            <person name="Zhou S."/>
            <person name="Young S.K."/>
            <person name="Zeng Q."/>
            <person name="Gargeya S."/>
            <person name="Fitzgerald M."/>
            <person name="Abouelleil A."/>
            <person name="Alvarado L."/>
            <person name="Chapman S.B."/>
            <person name="Gainer-Dewar J."/>
            <person name="Goldberg J."/>
            <person name="Griggs A."/>
            <person name="Gujja S."/>
            <person name="Hansen M."/>
            <person name="Howarth C."/>
            <person name="Imamovic A."/>
            <person name="Ireland A."/>
            <person name="Larimer J."/>
            <person name="McCowan C."/>
            <person name="Murphy C."/>
            <person name="Pearson M."/>
            <person name="Poon T.W."/>
            <person name="Priest M."/>
            <person name="Roberts A."/>
            <person name="Saif S."/>
            <person name="Shea T."/>
            <person name="Sykes S."/>
            <person name="Wortman J."/>
            <person name="Nusbaum C."/>
            <person name="Birren B."/>
        </authorList>
    </citation>
    <scope>NUCLEOTIDE SEQUENCE</scope>
    <source>
        <strain evidence="1">26406</strain>
    </source>
</reference>